<comment type="caution">
    <text evidence="2">The sequence shown here is derived from an EMBL/GenBank/DDBJ whole genome shotgun (WGS) entry which is preliminary data.</text>
</comment>
<dbReference type="Proteomes" id="UP001460072">
    <property type="component" value="Unassembled WGS sequence"/>
</dbReference>
<name>A0ABU9N5M7_9FLAO</name>
<keyword evidence="3" id="KW-1185">Reference proteome</keyword>
<accession>A0ABU9N5M7</accession>
<proteinExistence type="predicted"/>
<sequence>MNKVLDIIKGSPIKLILIALGFVGISHFLQKPFPNIFMGLRLLAFILLVYGVIRLIDRK</sequence>
<reference evidence="2 3" key="1">
    <citation type="submission" date="2024-03" db="EMBL/GenBank/DDBJ databases">
        <title>Two novel species of the genus Flavobacterium exhibiting potentially degradation of complex polysaccharides.</title>
        <authorList>
            <person name="Lian X."/>
        </authorList>
    </citation>
    <scope>NUCLEOTIDE SEQUENCE [LARGE SCALE GENOMIC DNA]</scope>
    <source>
        <strain evidence="3">j3</strain>
    </source>
</reference>
<keyword evidence="1" id="KW-1133">Transmembrane helix</keyword>
<dbReference type="EMBL" id="JBCGDO010000005">
    <property type="protein sequence ID" value="MEM0542062.1"/>
    <property type="molecule type" value="Genomic_DNA"/>
</dbReference>
<evidence type="ECO:0000313" key="3">
    <source>
        <dbReference type="Proteomes" id="UP001460072"/>
    </source>
</evidence>
<dbReference type="RefSeq" id="WP_342695286.1">
    <property type="nucleotide sequence ID" value="NZ_JBCGDO010000005.1"/>
</dbReference>
<evidence type="ECO:0000313" key="2">
    <source>
        <dbReference type="EMBL" id="MEM0542062.1"/>
    </source>
</evidence>
<feature type="transmembrane region" description="Helical" evidence="1">
    <location>
        <begin position="36"/>
        <end position="56"/>
    </location>
</feature>
<feature type="transmembrane region" description="Helical" evidence="1">
    <location>
        <begin position="12"/>
        <end position="30"/>
    </location>
</feature>
<keyword evidence="1" id="KW-0472">Membrane</keyword>
<protein>
    <submittedName>
        <fullName evidence="2">Uncharacterized protein</fullName>
    </submittedName>
</protein>
<organism evidence="2 3">
    <name type="scientific">Flavobacterium aureirubrum</name>
    <dbReference type="NCBI Taxonomy" id="3133147"/>
    <lineage>
        <taxon>Bacteria</taxon>
        <taxon>Pseudomonadati</taxon>
        <taxon>Bacteroidota</taxon>
        <taxon>Flavobacteriia</taxon>
        <taxon>Flavobacteriales</taxon>
        <taxon>Flavobacteriaceae</taxon>
        <taxon>Flavobacterium</taxon>
    </lineage>
</organism>
<gene>
    <name evidence="2" type="ORF">WFZ85_05510</name>
</gene>
<keyword evidence="1" id="KW-0812">Transmembrane</keyword>
<evidence type="ECO:0000256" key="1">
    <source>
        <dbReference type="SAM" id="Phobius"/>
    </source>
</evidence>